<dbReference type="EMBL" id="JBELOE010000265">
    <property type="protein sequence ID" value="MER2493623.1"/>
    <property type="molecule type" value="Genomic_DNA"/>
</dbReference>
<evidence type="ECO:0000313" key="2">
    <source>
        <dbReference type="EMBL" id="MER2493623.1"/>
    </source>
</evidence>
<reference evidence="2 3" key="1">
    <citation type="submission" date="2024-06" db="EMBL/GenBank/DDBJ databases">
        <authorList>
            <person name="Chen R.Y."/>
        </authorList>
    </citation>
    <scope>NUCLEOTIDE SEQUENCE [LARGE SCALE GENOMIC DNA]</scope>
    <source>
        <strain evidence="2 3">D2</strain>
    </source>
</reference>
<protein>
    <submittedName>
        <fullName evidence="2">Alpha-ketoglutarate-dependent dioxygenase AlkB</fullName>
    </submittedName>
</protein>
<dbReference type="GO" id="GO:0051213">
    <property type="term" value="F:dioxygenase activity"/>
    <property type="evidence" value="ECO:0007669"/>
    <property type="project" value="UniProtKB-KW"/>
</dbReference>
<proteinExistence type="predicted"/>
<dbReference type="Proteomes" id="UP001467690">
    <property type="component" value="Unassembled WGS sequence"/>
</dbReference>
<dbReference type="InterPro" id="IPR037151">
    <property type="entry name" value="AlkB-like_sf"/>
</dbReference>
<name>A0ABV1RL02_9ALTE</name>
<dbReference type="InterPro" id="IPR005123">
    <property type="entry name" value="Oxoglu/Fe-dep_dioxygenase_dom"/>
</dbReference>
<dbReference type="InterPro" id="IPR027450">
    <property type="entry name" value="AlkB-like"/>
</dbReference>
<sequence>MSKIQPQHINLPNSELYYYPNLLELGVAQQWYQWLYHSLNWRQESLVVYGKAHKIPRLQAFCGDSHFSYSYSGKKFKSEIWPQGVKQLAELATQTCGAAFNSVLANLYRDGKDCMGWHADDEAELGKAPVIASFSFGQPRIFKLKHRLSAQQYDIELSNGSLLIMAGCTQEFWYHSLPKRLKLDKGRINLTFRYIHT</sequence>
<dbReference type="InterPro" id="IPR032852">
    <property type="entry name" value="ALKBH2"/>
</dbReference>
<dbReference type="Gene3D" id="2.60.120.590">
    <property type="entry name" value="Alpha-ketoglutarate-dependent dioxygenase AlkB-like"/>
    <property type="match status" value="1"/>
</dbReference>
<dbReference type="PANTHER" id="PTHR31573">
    <property type="entry name" value="ALPHA-KETOGLUTARATE-DEPENDENT DIOXYGENASE ALKB HOMOLOG 2"/>
    <property type="match status" value="1"/>
</dbReference>
<feature type="domain" description="Fe2OG dioxygenase" evidence="1">
    <location>
        <begin position="99"/>
        <end position="196"/>
    </location>
</feature>
<dbReference type="PANTHER" id="PTHR31573:SF1">
    <property type="entry name" value="DNA OXIDATIVE DEMETHYLASE ALKBH2"/>
    <property type="match status" value="1"/>
</dbReference>
<evidence type="ECO:0000313" key="3">
    <source>
        <dbReference type="Proteomes" id="UP001467690"/>
    </source>
</evidence>
<organism evidence="2 3">
    <name type="scientific">Catenovulum sediminis</name>
    <dbReference type="NCBI Taxonomy" id="1740262"/>
    <lineage>
        <taxon>Bacteria</taxon>
        <taxon>Pseudomonadati</taxon>
        <taxon>Pseudomonadota</taxon>
        <taxon>Gammaproteobacteria</taxon>
        <taxon>Alteromonadales</taxon>
        <taxon>Alteromonadaceae</taxon>
        <taxon>Catenovulum</taxon>
    </lineage>
</organism>
<dbReference type="SUPFAM" id="SSF51197">
    <property type="entry name" value="Clavaminate synthase-like"/>
    <property type="match status" value="1"/>
</dbReference>
<gene>
    <name evidence="2" type="ORF">ABS311_17225</name>
</gene>
<keyword evidence="3" id="KW-1185">Reference proteome</keyword>
<keyword evidence="2" id="KW-0560">Oxidoreductase</keyword>
<dbReference type="PROSITE" id="PS51471">
    <property type="entry name" value="FE2OG_OXY"/>
    <property type="match status" value="1"/>
</dbReference>
<keyword evidence="2" id="KW-0223">Dioxygenase</keyword>
<accession>A0ABV1RL02</accession>
<dbReference type="Pfam" id="PF13532">
    <property type="entry name" value="2OG-FeII_Oxy_2"/>
    <property type="match status" value="1"/>
</dbReference>
<comment type="caution">
    <text evidence="2">The sequence shown here is derived from an EMBL/GenBank/DDBJ whole genome shotgun (WGS) entry which is preliminary data.</text>
</comment>
<evidence type="ECO:0000259" key="1">
    <source>
        <dbReference type="PROSITE" id="PS51471"/>
    </source>
</evidence>